<protein>
    <submittedName>
        <fullName evidence="1">Uncharacterized protein</fullName>
    </submittedName>
</protein>
<dbReference type="Proteomes" id="UP000701702">
    <property type="component" value="Unassembled WGS sequence"/>
</dbReference>
<dbReference type="EMBL" id="CAJZAF010000033">
    <property type="protein sequence ID" value="CAG9182996.1"/>
    <property type="molecule type" value="Genomic_DNA"/>
</dbReference>
<keyword evidence="2" id="KW-1185">Reference proteome</keyword>
<evidence type="ECO:0000313" key="1">
    <source>
        <dbReference type="EMBL" id="CAG9182996.1"/>
    </source>
</evidence>
<comment type="caution">
    <text evidence="1">The sequence shown here is derived from an EMBL/GenBank/DDBJ whole genome shotgun (WGS) entry which is preliminary data.</text>
</comment>
<organism evidence="1 2">
    <name type="scientific">Cupriavidus pinatubonensis</name>
    <dbReference type="NCBI Taxonomy" id="248026"/>
    <lineage>
        <taxon>Bacteria</taxon>
        <taxon>Pseudomonadati</taxon>
        <taxon>Pseudomonadota</taxon>
        <taxon>Betaproteobacteria</taxon>
        <taxon>Burkholderiales</taxon>
        <taxon>Burkholderiaceae</taxon>
        <taxon>Cupriavidus</taxon>
    </lineage>
</organism>
<proteinExistence type="predicted"/>
<dbReference type="RefSeq" id="WP_011301337.1">
    <property type="nucleotide sequence ID" value="NZ_CAJZAF010000033.1"/>
</dbReference>
<evidence type="ECO:0000313" key="2">
    <source>
        <dbReference type="Proteomes" id="UP000701702"/>
    </source>
</evidence>
<reference evidence="1 2" key="1">
    <citation type="submission" date="2021-08" db="EMBL/GenBank/DDBJ databases">
        <authorList>
            <person name="Peeters C."/>
        </authorList>
    </citation>
    <scope>NUCLEOTIDE SEQUENCE [LARGE SCALE GENOMIC DNA]</scope>
    <source>
        <strain evidence="1 2">LMG 23994</strain>
    </source>
</reference>
<name>A0ABN7ZF83_9BURK</name>
<sequence>MPLFLNEVWLGDIKPELIEEAVTFFGNLSVGTKPDNLPPDLRMIAGPWLSAEEAKVMFIFEIDDPSTMFDAYAERVVSGLFARRKLTLLSGWDQMKAYTDRVTDSVANA</sequence>
<accession>A0ABN7ZF83</accession>
<gene>
    <name evidence="1" type="ORF">LMG23994_05037</name>
</gene>